<feature type="domain" description="EGF-like" evidence="9">
    <location>
        <begin position="432"/>
        <end position="474"/>
    </location>
</feature>
<evidence type="ECO:0000313" key="12">
    <source>
        <dbReference type="Proteomes" id="UP001186944"/>
    </source>
</evidence>
<name>A0AA88Y664_PINIB</name>
<feature type="coiled-coil region" evidence="8">
    <location>
        <begin position="239"/>
        <end position="266"/>
    </location>
</feature>
<keyword evidence="4" id="KW-0106">Calcium</keyword>
<feature type="domain" description="VWFC" evidence="10">
    <location>
        <begin position="328"/>
        <end position="391"/>
    </location>
</feature>
<dbReference type="InterPro" id="IPR018097">
    <property type="entry name" value="EGF_Ca-bd_CS"/>
</dbReference>
<dbReference type="SMART" id="SM00282">
    <property type="entry name" value="LamG"/>
    <property type="match status" value="1"/>
</dbReference>
<dbReference type="SMART" id="SM00179">
    <property type="entry name" value="EGF_CA"/>
    <property type="match status" value="5"/>
</dbReference>
<dbReference type="InterPro" id="IPR000742">
    <property type="entry name" value="EGF"/>
</dbReference>
<feature type="domain" description="VWFC" evidence="10">
    <location>
        <begin position="697"/>
        <end position="755"/>
    </location>
</feature>
<dbReference type="Gene3D" id="2.60.120.200">
    <property type="match status" value="1"/>
</dbReference>
<dbReference type="SUPFAM" id="SSF49899">
    <property type="entry name" value="Concanavalin A-like lectins/glucanases"/>
    <property type="match status" value="1"/>
</dbReference>
<feature type="domain" description="EGF-like" evidence="9">
    <location>
        <begin position="392"/>
        <end position="431"/>
    </location>
</feature>
<evidence type="ECO:0008006" key="13">
    <source>
        <dbReference type="Google" id="ProtNLM"/>
    </source>
</evidence>
<feature type="domain" description="VWFC" evidence="10">
    <location>
        <begin position="270"/>
        <end position="327"/>
    </location>
</feature>
<accession>A0AA88Y664</accession>
<dbReference type="InterPro" id="IPR013320">
    <property type="entry name" value="ConA-like_dom_sf"/>
</dbReference>
<dbReference type="Pfam" id="PF13385">
    <property type="entry name" value="Laminin_G_3"/>
    <property type="match status" value="1"/>
</dbReference>
<comment type="caution">
    <text evidence="11">The sequence shown here is derived from an EMBL/GenBank/DDBJ whole genome shotgun (WGS) entry which is preliminary data.</text>
</comment>
<feature type="domain" description="EGF-like" evidence="9">
    <location>
        <begin position="521"/>
        <end position="551"/>
    </location>
</feature>
<dbReference type="Gene3D" id="2.10.25.10">
    <property type="entry name" value="Laminin"/>
    <property type="match status" value="6"/>
</dbReference>
<dbReference type="GO" id="GO:0005615">
    <property type="term" value="C:extracellular space"/>
    <property type="evidence" value="ECO:0007669"/>
    <property type="project" value="TreeGrafter"/>
</dbReference>
<dbReference type="PROSITE" id="PS01208">
    <property type="entry name" value="VWFC_1"/>
    <property type="match status" value="1"/>
</dbReference>
<evidence type="ECO:0000256" key="1">
    <source>
        <dbReference type="ARBA" id="ARBA00022536"/>
    </source>
</evidence>
<dbReference type="CDD" id="cd00110">
    <property type="entry name" value="LamG"/>
    <property type="match status" value="1"/>
</dbReference>
<dbReference type="Gene3D" id="6.20.200.20">
    <property type="match status" value="2"/>
</dbReference>
<dbReference type="InterPro" id="IPR024731">
    <property type="entry name" value="NELL2-like_EGF"/>
</dbReference>
<evidence type="ECO:0000256" key="8">
    <source>
        <dbReference type="SAM" id="Coils"/>
    </source>
</evidence>
<comment type="caution">
    <text evidence="7">Lacks conserved residue(s) required for the propagation of feature annotation.</text>
</comment>
<dbReference type="SUPFAM" id="SSF57184">
    <property type="entry name" value="Growth factor receptor domain"/>
    <property type="match status" value="1"/>
</dbReference>
<proteinExistence type="predicted"/>
<dbReference type="InterPro" id="IPR049883">
    <property type="entry name" value="NOTCH1_EGF-like"/>
</dbReference>
<dbReference type="PROSITE" id="PS50184">
    <property type="entry name" value="VWFC_2"/>
    <property type="match status" value="3"/>
</dbReference>
<evidence type="ECO:0000259" key="9">
    <source>
        <dbReference type="PROSITE" id="PS50026"/>
    </source>
</evidence>
<dbReference type="SMART" id="SM00215">
    <property type="entry name" value="VWC_out"/>
    <property type="match status" value="2"/>
</dbReference>
<evidence type="ECO:0000256" key="3">
    <source>
        <dbReference type="ARBA" id="ARBA00022737"/>
    </source>
</evidence>
<keyword evidence="12" id="KW-1185">Reference proteome</keyword>
<dbReference type="InterPro" id="IPR051586">
    <property type="entry name" value="PKC-binding_NELL"/>
</dbReference>
<dbReference type="PROSITE" id="PS01187">
    <property type="entry name" value="EGF_CA"/>
    <property type="match status" value="2"/>
</dbReference>
<dbReference type="SUPFAM" id="SSF57603">
    <property type="entry name" value="FnI-like domain"/>
    <property type="match status" value="4"/>
</dbReference>
<dbReference type="PROSITE" id="PS50026">
    <property type="entry name" value="EGF_3"/>
    <property type="match status" value="5"/>
</dbReference>
<protein>
    <recommendedName>
        <fullName evidence="13">Neural EGFL like 2</fullName>
    </recommendedName>
</protein>
<dbReference type="InterPro" id="IPR001007">
    <property type="entry name" value="VWF_dom"/>
</dbReference>
<keyword evidence="8" id="KW-0175">Coiled coil</keyword>
<dbReference type="InterPro" id="IPR000152">
    <property type="entry name" value="EGF-type_Asp/Asn_hydroxyl_site"/>
</dbReference>
<evidence type="ECO:0000256" key="4">
    <source>
        <dbReference type="ARBA" id="ARBA00022837"/>
    </source>
</evidence>
<dbReference type="SUPFAM" id="SSF57196">
    <property type="entry name" value="EGF/Laminin"/>
    <property type="match status" value="3"/>
</dbReference>
<dbReference type="FunFam" id="2.10.25.10:FF:000038">
    <property type="entry name" value="Fibrillin 2"/>
    <property type="match status" value="2"/>
</dbReference>
<dbReference type="AlphaFoldDB" id="A0AA88Y664"/>
<evidence type="ECO:0000256" key="5">
    <source>
        <dbReference type="ARBA" id="ARBA00023157"/>
    </source>
</evidence>
<keyword evidence="6" id="KW-0325">Glycoprotein</keyword>
<dbReference type="GO" id="GO:0005509">
    <property type="term" value="F:calcium ion binding"/>
    <property type="evidence" value="ECO:0007669"/>
    <property type="project" value="InterPro"/>
</dbReference>
<dbReference type="SMART" id="SM00210">
    <property type="entry name" value="TSPN"/>
    <property type="match status" value="1"/>
</dbReference>
<keyword evidence="5 7" id="KW-1015">Disulfide bond</keyword>
<dbReference type="InterPro" id="IPR009030">
    <property type="entry name" value="Growth_fac_rcpt_cys_sf"/>
</dbReference>
<dbReference type="Pfam" id="PF00093">
    <property type="entry name" value="VWC"/>
    <property type="match status" value="3"/>
</dbReference>
<reference evidence="11" key="1">
    <citation type="submission" date="2019-08" db="EMBL/GenBank/DDBJ databases">
        <title>The improved chromosome-level genome for the pearl oyster Pinctada fucata martensii using PacBio sequencing and Hi-C.</title>
        <authorList>
            <person name="Zheng Z."/>
        </authorList>
    </citation>
    <scope>NUCLEOTIDE SEQUENCE</scope>
    <source>
        <strain evidence="11">ZZ-2019</strain>
        <tissue evidence="11">Adductor muscle</tissue>
    </source>
</reference>
<dbReference type="Gene3D" id="2.10.70.10">
    <property type="entry name" value="Complement Module, domain 1"/>
    <property type="match status" value="2"/>
</dbReference>
<feature type="domain" description="EGF-like" evidence="9">
    <location>
        <begin position="480"/>
        <end position="520"/>
    </location>
</feature>
<dbReference type="PROSITE" id="PS01186">
    <property type="entry name" value="EGF_2"/>
    <property type="match status" value="3"/>
</dbReference>
<evidence type="ECO:0000256" key="7">
    <source>
        <dbReference type="PROSITE-ProRule" id="PRU00076"/>
    </source>
</evidence>
<dbReference type="GO" id="GO:0008201">
    <property type="term" value="F:heparin binding"/>
    <property type="evidence" value="ECO:0007669"/>
    <property type="project" value="TreeGrafter"/>
</dbReference>
<dbReference type="PANTHER" id="PTHR24042">
    <property type="entry name" value="NEL HOMOLOG"/>
    <property type="match status" value="1"/>
</dbReference>
<dbReference type="SMART" id="SM00181">
    <property type="entry name" value="EGF"/>
    <property type="match status" value="6"/>
</dbReference>
<dbReference type="Pfam" id="PF12947">
    <property type="entry name" value="EGF_3"/>
    <property type="match status" value="2"/>
</dbReference>
<evidence type="ECO:0000259" key="10">
    <source>
        <dbReference type="PROSITE" id="PS50184"/>
    </source>
</evidence>
<evidence type="ECO:0000256" key="2">
    <source>
        <dbReference type="ARBA" id="ARBA00022729"/>
    </source>
</evidence>
<dbReference type="PANTHER" id="PTHR24042:SF5">
    <property type="entry name" value="EGF-LIKE CALCIUM-BINDING DOMAIN-CONTAINING PROTEIN"/>
    <property type="match status" value="1"/>
</dbReference>
<keyword evidence="3" id="KW-0677">Repeat</keyword>
<dbReference type="PROSITE" id="PS00010">
    <property type="entry name" value="ASX_HYDROXYL"/>
    <property type="match status" value="5"/>
</dbReference>
<gene>
    <name evidence="11" type="ORF">FSP39_020373</name>
</gene>
<dbReference type="InterPro" id="IPR001791">
    <property type="entry name" value="Laminin_G"/>
</dbReference>
<dbReference type="Pfam" id="PF07645">
    <property type="entry name" value="EGF_CA"/>
    <property type="match status" value="3"/>
</dbReference>
<evidence type="ECO:0000256" key="6">
    <source>
        <dbReference type="ARBA" id="ARBA00023180"/>
    </source>
</evidence>
<feature type="disulfide bond" evidence="7">
    <location>
        <begin position="541"/>
        <end position="550"/>
    </location>
</feature>
<dbReference type="InterPro" id="IPR048287">
    <property type="entry name" value="TSPN-like_N"/>
</dbReference>
<evidence type="ECO:0000313" key="11">
    <source>
        <dbReference type="EMBL" id="KAK3098531.1"/>
    </source>
</evidence>
<dbReference type="Proteomes" id="UP001186944">
    <property type="component" value="Unassembled WGS sequence"/>
</dbReference>
<dbReference type="FunFam" id="2.10.25.10:FF:000002">
    <property type="entry name" value="Latent-transforming growth factor beta-binding protein 3"/>
    <property type="match status" value="1"/>
</dbReference>
<keyword evidence="1 7" id="KW-0245">EGF-like domain</keyword>
<sequence length="834" mass="92658">MWKSHQCIWLFTGSPCFTIGKQSRNVLDLIQFQNTSTKTMGLSYISGPNNATPAILLEDSSRNLELPDPVSTEALQMMKDSSEITFLVTLKQELGNSGSLISFASDVLRFLELESSGRRDEVRFHYTHDQQIHTITFPYRLADNQWHKVALSLSGTHLTLFVNCSKIYERVIQTVDRDPISGSSVKLYIGQRNAQHAKFRGGLQDVQIVTQSHGYLLQCPLQDAPCPTCGQFQSLEQQMKLLYSSQESLSKKLQQAENRISALEQCECRKSCYQNGTSYKEGEVWHKDQCTVCGCRDGRVDCHPVDCPPAECDHPIYRDRECCPVCLTNCFYSGKYFNHGESFSPRVCVTCTCDDGRMECKRLDPEENCPNLNCPEEKRLHIQGECCPVCEGTDFCGQGHDCHDNATCLNLATRYMCQCDIGFRGDGINCEDIDECLTKGGKFGHHCNGNTRCVNTVGSYMCKCASGYTPDNPYSCTEEELNECLPGSHTCHKDAECLNQEGRYSCMCKHGYTGDGHTCTPMCTGVCLNGGKCVAPNVCECRHGYIGLNCELADIDECAIGISACHGNSVCINTPGWYRCDCIEGYHSNWPDNHYGSLCLDINECRGEGKGHTCHSSNKCVNTEGSYECHCQPGMPCVRDCWHDGSNHGDSSVWTLEDDKCIQCQCQEGVATCHKKECDCEGEGVDMECCPHCDESSQCNHQEVPLTLKNGEQWVYQCQTCECLNGEIDCWPLECPRTKCSTSIQEPGDCCPRCVEENPCTNPNLDAGGADNSAVTCLYQGHTYAHGDNWKLHSDPCTLCECKVGHICCLFNQTCTSLPSQENGIFLPSNQQGG</sequence>
<dbReference type="InterPro" id="IPR001881">
    <property type="entry name" value="EGF-like_Ca-bd_dom"/>
</dbReference>
<feature type="disulfide bond" evidence="7">
    <location>
        <begin position="523"/>
        <end position="533"/>
    </location>
</feature>
<keyword evidence="2" id="KW-0732">Signal</keyword>
<dbReference type="EMBL" id="VSWD01000007">
    <property type="protein sequence ID" value="KAK3098531.1"/>
    <property type="molecule type" value="Genomic_DNA"/>
</dbReference>
<dbReference type="SMART" id="SM00214">
    <property type="entry name" value="VWC"/>
    <property type="match status" value="4"/>
</dbReference>
<dbReference type="PROSITE" id="PS00022">
    <property type="entry name" value="EGF_1"/>
    <property type="match status" value="1"/>
</dbReference>
<dbReference type="CDD" id="cd00054">
    <property type="entry name" value="EGF_CA"/>
    <property type="match status" value="5"/>
</dbReference>
<organism evidence="11 12">
    <name type="scientific">Pinctada imbricata</name>
    <name type="common">Atlantic pearl-oyster</name>
    <name type="synonym">Pinctada martensii</name>
    <dbReference type="NCBI Taxonomy" id="66713"/>
    <lineage>
        <taxon>Eukaryota</taxon>
        <taxon>Metazoa</taxon>
        <taxon>Spiralia</taxon>
        <taxon>Lophotrochozoa</taxon>
        <taxon>Mollusca</taxon>
        <taxon>Bivalvia</taxon>
        <taxon>Autobranchia</taxon>
        <taxon>Pteriomorphia</taxon>
        <taxon>Pterioida</taxon>
        <taxon>Pterioidea</taxon>
        <taxon>Pteriidae</taxon>
        <taxon>Pinctada</taxon>
    </lineage>
</organism>
<feature type="domain" description="EGF-like" evidence="9">
    <location>
        <begin position="554"/>
        <end position="592"/>
    </location>
</feature>